<dbReference type="InterPro" id="IPR013986">
    <property type="entry name" value="DExx_box_DNA_helicase_dom_sf"/>
</dbReference>
<evidence type="ECO:0000256" key="7">
    <source>
        <dbReference type="ARBA" id="ARBA00023235"/>
    </source>
</evidence>
<comment type="catalytic activity">
    <reaction evidence="10">
        <text>ATP + H2O = ADP + phosphate + H(+)</text>
        <dbReference type="Rhea" id="RHEA:13065"/>
        <dbReference type="ChEBI" id="CHEBI:15377"/>
        <dbReference type="ChEBI" id="CHEBI:15378"/>
        <dbReference type="ChEBI" id="CHEBI:30616"/>
        <dbReference type="ChEBI" id="CHEBI:43474"/>
        <dbReference type="ChEBI" id="CHEBI:456216"/>
        <dbReference type="EC" id="5.6.2.4"/>
    </reaction>
</comment>
<dbReference type="GO" id="GO:0043138">
    <property type="term" value="F:3'-5' DNA helicase activity"/>
    <property type="evidence" value="ECO:0007669"/>
    <property type="project" value="UniProtKB-EC"/>
</dbReference>
<dbReference type="PROSITE" id="PS51217">
    <property type="entry name" value="UVRD_HELICASE_CTER"/>
    <property type="match status" value="1"/>
</dbReference>
<dbReference type="FunFam" id="1.10.486.10:FF:000011">
    <property type="entry name" value="ATP-depentend DNA helicase, putative"/>
    <property type="match status" value="1"/>
</dbReference>
<comment type="similarity">
    <text evidence="1">Belongs to the helicase family. UvrD subfamily.</text>
</comment>
<gene>
    <name evidence="15" type="ORF">QBC46DRAFT_455304</name>
</gene>
<dbReference type="Pfam" id="PF00580">
    <property type="entry name" value="UvrD-helicase"/>
    <property type="match status" value="1"/>
</dbReference>
<dbReference type="CDD" id="cd17932">
    <property type="entry name" value="DEXQc_UvrD"/>
    <property type="match status" value="1"/>
</dbReference>
<evidence type="ECO:0000256" key="2">
    <source>
        <dbReference type="ARBA" id="ARBA00022741"/>
    </source>
</evidence>
<dbReference type="Pfam" id="PF13361">
    <property type="entry name" value="UvrD_C"/>
    <property type="match status" value="1"/>
</dbReference>
<keyword evidence="16" id="KW-1185">Reference proteome</keyword>
<keyword evidence="6" id="KW-0238">DNA-binding</keyword>
<dbReference type="InterPro" id="IPR014017">
    <property type="entry name" value="DNA_helicase_UvrD-like_C"/>
</dbReference>
<dbReference type="GO" id="GO:0000725">
    <property type="term" value="P:recombinational repair"/>
    <property type="evidence" value="ECO:0007669"/>
    <property type="project" value="TreeGrafter"/>
</dbReference>
<dbReference type="InterPro" id="IPR000212">
    <property type="entry name" value="DNA_helicase_UvrD/REP"/>
</dbReference>
<evidence type="ECO:0000256" key="4">
    <source>
        <dbReference type="ARBA" id="ARBA00022806"/>
    </source>
</evidence>
<dbReference type="PANTHER" id="PTHR11070">
    <property type="entry name" value="UVRD / RECB / PCRA DNA HELICASE FAMILY MEMBER"/>
    <property type="match status" value="1"/>
</dbReference>
<evidence type="ECO:0000256" key="11">
    <source>
        <dbReference type="PROSITE-ProRule" id="PRU00560"/>
    </source>
</evidence>
<dbReference type="GO" id="GO:0005524">
    <property type="term" value="F:ATP binding"/>
    <property type="evidence" value="ECO:0007669"/>
    <property type="project" value="UniProtKB-UniRule"/>
</dbReference>
<feature type="binding site" evidence="11">
    <location>
        <begin position="127"/>
        <end position="134"/>
    </location>
    <ligand>
        <name>ATP</name>
        <dbReference type="ChEBI" id="CHEBI:30616"/>
    </ligand>
</feature>
<dbReference type="EMBL" id="MU853754">
    <property type="protein sequence ID" value="KAK3945540.1"/>
    <property type="molecule type" value="Genomic_DNA"/>
</dbReference>
<protein>
    <recommendedName>
        <fullName evidence="9">DNA 3'-5' helicase</fullName>
        <ecNumber evidence="9">5.6.2.4</ecNumber>
    </recommendedName>
</protein>
<evidence type="ECO:0000256" key="8">
    <source>
        <dbReference type="ARBA" id="ARBA00034617"/>
    </source>
</evidence>
<dbReference type="SUPFAM" id="SSF52540">
    <property type="entry name" value="P-loop containing nucleoside triphosphate hydrolases"/>
    <property type="match status" value="1"/>
</dbReference>
<dbReference type="GO" id="GO:0016787">
    <property type="term" value="F:hydrolase activity"/>
    <property type="evidence" value="ECO:0007669"/>
    <property type="project" value="UniProtKB-UniRule"/>
</dbReference>
<evidence type="ECO:0000313" key="15">
    <source>
        <dbReference type="EMBL" id="KAK3945540.1"/>
    </source>
</evidence>
<evidence type="ECO:0000259" key="14">
    <source>
        <dbReference type="PROSITE" id="PS51217"/>
    </source>
</evidence>
<evidence type="ECO:0000256" key="10">
    <source>
        <dbReference type="ARBA" id="ARBA00048988"/>
    </source>
</evidence>
<dbReference type="InterPro" id="IPR027417">
    <property type="entry name" value="P-loop_NTPase"/>
</dbReference>
<feature type="domain" description="UvrD-like helicase ATP-binding" evidence="13">
    <location>
        <begin position="106"/>
        <end position="384"/>
    </location>
</feature>
<feature type="compositionally biased region" description="Basic and acidic residues" evidence="12">
    <location>
        <begin position="1030"/>
        <end position="1046"/>
    </location>
</feature>
<dbReference type="EC" id="5.6.2.4" evidence="9"/>
<keyword evidence="5 11" id="KW-0067">ATP-binding</keyword>
<dbReference type="Proteomes" id="UP001303473">
    <property type="component" value="Unassembled WGS sequence"/>
</dbReference>
<keyword evidence="2 11" id="KW-0547">Nucleotide-binding</keyword>
<feature type="region of interest" description="Disordered" evidence="12">
    <location>
        <begin position="807"/>
        <end position="855"/>
    </location>
</feature>
<comment type="caution">
    <text evidence="15">The sequence shown here is derived from an EMBL/GenBank/DDBJ whole genome shotgun (WGS) entry which is preliminary data.</text>
</comment>
<evidence type="ECO:0000256" key="3">
    <source>
        <dbReference type="ARBA" id="ARBA00022801"/>
    </source>
</evidence>
<dbReference type="Gene3D" id="1.10.10.160">
    <property type="match status" value="1"/>
</dbReference>
<evidence type="ECO:0000256" key="6">
    <source>
        <dbReference type="ARBA" id="ARBA00023125"/>
    </source>
</evidence>
<dbReference type="PROSITE" id="PS51198">
    <property type="entry name" value="UVRD_HELICASE_ATP_BIND"/>
    <property type="match status" value="1"/>
</dbReference>
<evidence type="ECO:0000259" key="13">
    <source>
        <dbReference type="PROSITE" id="PS51198"/>
    </source>
</evidence>
<reference evidence="16" key="1">
    <citation type="journal article" date="2023" name="Mol. Phylogenet. Evol.">
        <title>Genome-scale phylogeny and comparative genomics of the fungal order Sordariales.</title>
        <authorList>
            <person name="Hensen N."/>
            <person name="Bonometti L."/>
            <person name="Westerberg I."/>
            <person name="Brannstrom I.O."/>
            <person name="Guillou S."/>
            <person name="Cros-Aarteil S."/>
            <person name="Calhoun S."/>
            <person name="Haridas S."/>
            <person name="Kuo A."/>
            <person name="Mondo S."/>
            <person name="Pangilinan J."/>
            <person name="Riley R."/>
            <person name="LaButti K."/>
            <person name="Andreopoulos B."/>
            <person name="Lipzen A."/>
            <person name="Chen C."/>
            <person name="Yan M."/>
            <person name="Daum C."/>
            <person name="Ng V."/>
            <person name="Clum A."/>
            <person name="Steindorff A."/>
            <person name="Ohm R.A."/>
            <person name="Martin F."/>
            <person name="Silar P."/>
            <person name="Natvig D.O."/>
            <person name="Lalanne C."/>
            <person name="Gautier V."/>
            <person name="Ament-Velasquez S.L."/>
            <person name="Kruys A."/>
            <person name="Hutchinson M.I."/>
            <person name="Powell A.J."/>
            <person name="Barry K."/>
            <person name="Miller A.N."/>
            <person name="Grigoriev I.V."/>
            <person name="Debuchy R."/>
            <person name="Gladieux P."/>
            <person name="Hiltunen Thoren M."/>
            <person name="Johannesson H."/>
        </authorList>
    </citation>
    <scope>NUCLEOTIDE SEQUENCE [LARGE SCALE GENOMIC DNA]</scope>
    <source>
        <strain evidence="16">CBS 340.73</strain>
    </source>
</reference>
<feature type="compositionally biased region" description="Polar residues" evidence="12">
    <location>
        <begin position="929"/>
        <end position="945"/>
    </location>
</feature>
<dbReference type="PANTHER" id="PTHR11070:SF2">
    <property type="entry name" value="ATP-DEPENDENT DNA HELICASE SRS2"/>
    <property type="match status" value="1"/>
</dbReference>
<name>A0AAN6NHD3_9PEZI</name>
<feature type="compositionally biased region" description="Basic and acidic residues" evidence="12">
    <location>
        <begin position="1058"/>
        <end position="1070"/>
    </location>
</feature>
<dbReference type="GO" id="GO:0005634">
    <property type="term" value="C:nucleus"/>
    <property type="evidence" value="ECO:0007669"/>
    <property type="project" value="TreeGrafter"/>
</dbReference>
<dbReference type="InterPro" id="IPR014016">
    <property type="entry name" value="UvrD-like_ATP-bd"/>
</dbReference>
<dbReference type="AlphaFoldDB" id="A0AAN6NHD3"/>
<keyword evidence="7" id="KW-0413">Isomerase</keyword>
<proteinExistence type="inferred from homology"/>
<evidence type="ECO:0000256" key="5">
    <source>
        <dbReference type="ARBA" id="ARBA00022840"/>
    </source>
</evidence>
<dbReference type="Gene3D" id="3.40.50.300">
    <property type="entry name" value="P-loop containing nucleotide triphosphate hydrolases"/>
    <property type="match status" value="2"/>
</dbReference>
<comment type="catalytic activity">
    <reaction evidence="8">
        <text>Couples ATP hydrolysis with the unwinding of duplex DNA by translocating in the 3'-5' direction.</text>
        <dbReference type="EC" id="5.6.2.4"/>
    </reaction>
</comment>
<dbReference type="Gene3D" id="1.10.486.10">
    <property type="entry name" value="PCRA, domain 4"/>
    <property type="match status" value="1"/>
</dbReference>
<accession>A0AAN6NHD3</accession>
<evidence type="ECO:0000256" key="9">
    <source>
        <dbReference type="ARBA" id="ARBA00034808"/>
    </source>
</evidence>
<feature type="region of interest" description="Disordered" evidence="12">
    <location>
        <begin position="901"/>
        <end position="959"/>
    </location>
</feature>
<keyword evidence="3 11" id="KW-0378">Hydrolase</keyword>
<evidence type="ECO:0000256" key="1">
    <source>
        <dbReference type="ARBA" id="ARBA00009922"/>
    </source>
</evidence>
<dbReference type="GO" id="GO:0003677">
    <property type="term" value="F:DNA binding"/>
    <property type="evidence" value="ECO:0007669"/>
    <property type="project" value="UniProtKB-KW"/>
</dbReference>
<keyword evidence="4 11" id="KW-0347">Helicase</keyword>
<feature type="domain" description="UvrD-like helicase C-terminal" evidence="14">
    <location>
        <begin position="385"/>
        <end position="696"/>
    </location>
</feature>
<sequence length="1139" mass="125465">MTPLLDQWALLADDCDLIGGHIVQLAVCCRDCQTEALTNVRIQQLTPRTEHTWGCDKGRRIQLNCRLDAGLGSWLTWMMDLRVAKQNSASRTPLVIVMREKSSILETLNKAQCRAVSSNASTVAILAGPGSGKTHTLTSRVVWLVDHVGHRPEDVLVATFTVKAAREMKERIGKALGDGREKKIVLGTFHSIARRYLAAYGKNIGLNQKFGIADDGDSRSIVTRICKRLQLNVDPPAARAWISKKKAKGTEASATTSRRQAAEKAMPGLQDLETCYAEYQAHLERSNLLDYDDLLVRGVELLRKFPSCVSNIQSVLIDEYQDTNGVQYELMKLFAQYHKRITIVGDPDQSIYGWRSAEIRNLWRMLRDFPGTDEISLEENYRSSQSILNLSLQVIQQDKNRYQKVLKPVHNRGTRPVLRRLKSASVEGEWIVSEIRRVLLMSGSMLNHNDVAILLRSAALSRHIESALGKAGIAYKMVGGFKFYERAEIKILIDYLRVIHQPENNDAFARIMNVPKRGIGDGTIKSLVEEAETSSLSVWNLLAKHCRGDRVAKTKLTKRAEQTISGELLRMLNGIRKKIEEIATGTPFGLVEMMEQLLTSLHFQKFLQDTHPDDHEQRWANVQEFISLAADFVRDLDRAGDDALLPEIDGVQQSKEVDVLPQFLANISLASDIQKGEDGQEDKPQVTISTIHAAKGLEWPVVFIPAVYNGSIPHIRSEDSDEERRLLYVAMTRAQSLLYLSCPNYSSTGNGERNELSEFMAPVSAAFAKKGPCFDRPVVKEMAQILGRELPSEEAIFKGLPPMSYTEDSLFPVDPDEEQRRNANGDDQTNNAPRPKRQRISGPGGAARDGEEQEWRKEYATTMEQSGTFTVSSLPGFVSAGSHQVALAAAAAAEQSRVEASKAVERAGKRPTSNKRPADQRSILGFVRTASNSSTGSAPGSTSKQALPAKTVGTGPGRPEIEIGIGSGIGRQMARSATFPGGGSGFRSGVGAGVQHIKNNTNNKPAVIEPELAAHRIGSGRVLMARPTHHQNDRVKKEENEEDVPRKQYACFSSSPTKPDRLELDTEVKKGSGGGGGSDENEPPPEPTRAAACLHATTVNLPKGLGGGFRRPVGLGREGIAPMDKLRKPFKPLTISRPS</sequence>
<dbReference type="CDD" id="cd18807">
    <property type="entry name" value="SF1_C_UvrD"/>
    <property type="match status" value="1"/>
</dbReference>
<evidence type="ECO:0000256" key="12">
    <source>
        <dbReference type="SAM" id="MobiDB-lite"/>
    </source>
</evidence>
<evidence type="ECO:0000313" key="16">
    <source>
        <dbReference type="Proteomes" id="UP001303473"/>
    </source>
</evidence>
<feature type="region of interest" description="Disordered" evidence="12">
    <location>
        <begin position="1026"/>
        <end position="1089"/>
    </location>
</feature>
<organism evidence="15 16">
    <name type="scientific">Diplogelasinospora grovesii</name>
    <dbReference type="NCBI Taxonomy" id="303347"/>
    <lineage>
        <taxon>Eukaryota</taxon>
        <taxon>Fungi</taxon>
        <taxon>Dikarya</taxon>
        <taxon>Ascomycota</taxon>
        <taxon>Pezizomycotina</taxon>
        <taxon>Sordariomycetes</taxon>
        <taxon>Sordariomycetidae</taxon>
        <taxon>Sordariales</taxon>
        <taxon>Diplogelasinosporaceae</taxon>
        <taxon>Diplogelasinospora</taxon>
    </lineage>
</organism>